<dbReference type="SUPFAM" id="SSF53383">
    <property type="entry name" value="PLP-dependent transferases"/>
    <property type="match status" value="1"/>
</dbReference>
<dbReference type="InterPro" id="IPR015421">
    <property type="entry name" value="PyrdxlP-dep_Trfase_major"/>
</dbReference>
<dbReference type="CDD" id="cd00609">
    <property type="entry name" value="AAT_like"/>
    <property type="match status" value="1"/>
</dbReference>
<comment type="similarity">
    <text evidence="1">Belongs to the class-II pyridoxal-phosphate-dependent aminotransferase family. Histidinol-phosphate aminotransferase subfamily.</text>
</comment>
<dbReference type="InterPro" id="IPR006311">
    <property type="entry name" value="TAT_signal"/>
</dbReference>
<dbReference type="GO" id="GO:0008483">
    <property type="term" value="F:transaminase activity"/>
    <property type="evidence" value="ECO:0007669"/>
    <property type="project" value="UniProtKB-KW"/>
</dbReference>
<feature type="domain" description="Aminotransferase class I/classII large" evidence="5">
    <location>
        <begin position="60"/>
        <end position="391"/>
    </location>
</feature>
<dbReference type="Pfam" id="PF00155">
    <property type="entry name" value="Aminotran_1_2"/>
    <property type="match status" value="1"/>
</dbReference>
<evidence type="ECO:0000256" key="2">
    <source>
        <dbReference type="ARBA" id="ARBA00022576"/>
    </source>
</evidence>
<dbReference type="InterPro" id="IPR050106">
    <property type="entry name" value="HistidinolP_aminotransfase"/>
</dbReference>
<keyword evidence="2" id="KW-0032">Aminotransferase</keyword>
<dbReference type="InterPro" id="IPR015422">
    <property type="entry name" value="PyrdxlP-dep_Trfase_small"/>
</dbReference>
<evidence type="ECO:0000256" key="1">
    <source>
        <dbReference type="ARBA" id="ARBA00007970"/>
    </source>
</evidence>
<evidence type="ECO:0000256" key="4">
    <source>
        <dbReference type="ARBA" id="ARBA00022898"/>
    </source>
</evidence>
<accession>G9Y8S9</accession>
<reference evidence="6 7" key="1">
    <citation type="submission" date="2011-08" db="EMBL/GenBank/DDBJ databases">
        <authorList>
            <person name="Weinstock G."/>
            <person name="Sodergren E."/>
            <person name="Clifton S."/>
            <person name="Fulton L."/>
            <person name="Fulton B."/>
            <person name="Courtney L."/>
            <person name="Fronick C."/>
            <person name="Harrison M."/>
            <person name="Strong C."/>
            <person name="Farmer C."/>
            <person name="Delahaunty K."/>
            <person name="Markovic C."/>
            <person name="Hall O."/>
            <person name="Minx P."/>
            <person name="Tomlinson C."/>
            <person name="Mitreva M."/>
            <person name="Hou S."/>
            <person name="Chen J."/>
            <person name="Wollam A."/>
            <person name="Pepin K.H."/>
            <person name="Johnson M."/>
            <person name="Bhonagiri V."/>
            <person name="Zhang X."/>
            <person name="Suruliraj S."/>
            <person name="Warren W."/>
            <person name="Chinwalla A."/>
            <person name="Mardis E.R."/>
            <person name="Wilson R.K."/>
        </authorList>
    </citation>
    <scope>NUCLEOTIDE SEQUENCE [LARGE SCALE GENOMIC DNA]</scope>
    <source>
        <strain evidence="6 7">ATCC 51873</strain>
    </source>
</reference>
<dbReference type="Gene3D" id="3.90.1150.10">
    <property type="entry name" value="Aspartate Aminotransferase, domain 1"/>
    <property type="match status" value="1"/>
</dbReference>
<protein>
    <submittedName>
        <fullName evidence="6">Putative histidinol-phosphate transaminase</fullName>
    </submittedName>
</protein>
<dbReference type="PANTHER" id="PTHR43643:SF3">
    <property type="entry name" value="HISTIDINOL-PHOSPHATE AMINOTRANSFERASE"/>
    <property type="match status" value="1"/>
</dbReference>
<comment type="caution">
    <text evidence="6">The sequence shown here is derived from an EMBL/GenBank/DDBJ whole genome shotgun (WGS) entry which is preliminary data.</text>
</comment>
<dbReference type="EMBL" id="AGCI01000069">
    <property type="protein sequence ID" value="EHM41310.1"/>
    <property type="molecule type" value="Genomic_DNA"/>
</dbReference>
<proteinExistence type="inferred from homology"/>
<sequence length="401" mass="43697">MLLKINNAADRDFAMDRRTLLKSSGAILGGLTLSGLINRAQAATPVKAAEISFPTEQHPLLLNFNENSLGMSAQAKQAVVDCLPTAFRYPDAARAELIEKLAGQFNLKTENVTLGNGSSETIQAAVQAIVLQAQQQQKKVQVIVPDPTFNYAELYAKPLGADIVKVPLNDKLEFDLATMKQKADGFSGKSIVYLCNPNNPTATITPAATIESWIKSAPADTFFIVDEAYAEFVNDPRFKSAIGLVQSGQKNLIVTRTFSKIYALAGLRIGYGIAAPAVIAEVESFVSLDNTNAAGAVAALASLKDKTFVALSRKSIDLSRQIVTSMLDELNLEYVPSQANFIFHKVNGDVKTYQERMKQQNVYVGREFPPAVGWNRLTLGTPQEMQVFVSVLKSFRTKGWV</sequence>
<dbReference type="AlphaFoldDB" id="G9Y8S9"/>
<evidence type="ECO:0000313" key="6">
    <source>
        <dbReference type="EMBL" id="EHM41310.1"/>
    </source>
</evidence>
<dbReference type="PANTHER" id="PTHR43643">
    <property type="entry name" value="HISTIDINOL-PHOSPHATE AMINOTRANSFERASE 2"/>
    <property type="match status" value="1"/>
</dbReference>
<evidence type="ECO:0000256" key="3">
    <source>
        <dbReference type="ARBA" id="ARBA00022679"/>
    </source>
</evidence>
<organism evidence="6 7">
    <name type="scientific">Hafnia alvei ATCC 51873</name>
    <dbReference type="NCBI Taxonomy" id="1002364"/>
    <lineage>
        <taxon>Bacteria</taxon>
        <taxon>Pseudomonadati</taxon>
        <taxon>Pseudomonadota</taxon>
        <taxon>Gammaproteobacteria</taxon>
        <taxon>Enterobacterales</taxon>
        <taxon>Hafniaceae</taxon>
        <taxon>Hafnia</taxon>
    </lineage>
</organism>
<dbReference type="Gene3D" id="3.40.640.10">
    <property type="entry name" value="Type I PLP-dependent aspartate aminotransferase-like (Major domain)"/>
    <property type="match status" value="1"/>
</dbReference>
<evidence type="ECO:0000259" key="5">
    <source>
        <dbReference type="Pfam" id="PF00155"/>
    </source>
</evidence>
<dbReference type="InterPro" id="IPR004839">
    <property type="entry name" value="Aminotransferase_I/II_large"/>
</dbReference>
<dbReference type="InterPro" id="IPR015424">
    <property type="entry name" value="PyrdxlP-dep_Trfase"/>
</dbReference>
<name>G9Y8S9_HAFAL</name>
<dbReference type="GO" id="GO:0030170">
    <property type="term" value="F:pyridoxal phosphate binding"/>
    <property type="evidence" value="ECO:0007669"/>
    <property type="project" value="InterPro"/>
</dbReference>
<dbReference type="PROSITE" id="PS51318">
    <property type="entry name" value="TAT"/>
    <property type="match status" value="1"/>
</dbReference>
<evidence type="ECO:0000313" key="7">
    <source>
        <dbReference type="Proteomes" id="UP000005959"/>
    </source>
</evidence>
<dbReference type="PATRIC" id="fig|1002364.3.peg.2780"/>
<keyword evidence="4" id="KW-0663">Pyridoxal phosphate</keyword>
<gene>
    <name evidence="6" type="ORF">HMPREF0454_03072</name>
</gene>
<keyword evidence="3" id="KW-0808">Transferase</keyword>
<dbReference type="HOGENOM" id="CLU_017584_3_3_6"/>
<dbReference type="Proteomes" id="UP000005959">
    <property type="component" value="Unassembled WGS sequence"/>
</dbReference>